<feature type="transmembrane region" description="Helical" evidence="1">
    <location>
        <begin position="363"/>
        <end position="382"/>
    </location>
</feature>
<dbReference type="EMBL" id="CP159925">
    <property type="protein sequence ID" value="XCO73361.1"/>
    <property type="molecule type" value="Genomic_DNA"/>
</dbReference>
<gene>
    <name evidence="3" type="ORF">ABU614_13240</name>
</gene>
<feature type="transmembrane region" description="Helical" evidence="1">
    <location>
        <begin position="267"/>
        <end position="285"/>
    </location>
</feature>
<keyword evidence="1" id="KW-0812">Transmembrane</keyword>
<sequence>MSTEPGPIAPPLPPPLPLAPVAAGERLDALDALRGIALLGVLLSNAPFFTAPLADLSDGIDPALRGIDRWAAMTVYVLVRHKFWTVFSLLFGIGFAVMGERARAAGRDFRPLYLRRSLGLLAIGLVHAWLIWSGDILVTYALCAFALYALRGLGAQAQWRLGALLYAVPCAFLLLLAGLLTLPGVAGDDAQAQARSAAERAQAVAAYAHGSYADATVQRMREFAELTLSGAPVMLPLALGLFLIGAGLARSGAFAEPQAHRGLWRRLLWGGLGAGAALTVASLAIDPTVSNAHLTARSFLAGTLHMIGALPLALALVAAVVLSLARGRRWPRPFVAPGRVALSLYLMQSLVGTWVFYGYGLGLWGRLAPAPLLAAACLLYLAQMRLAHLWLRRFRFGPAEWLWRAFTYWRVPPLRRSR</sequence>
<feature type="transmembrane region" description="Helical" evidence="1">
    <location>
        <begin position="161"/>
        <end position="182"/>
    </location>
</feature>
<dbReference type="InterPro" id="IPR052529">
    <property type="entry name" value="Bact_Transport_Assoc"/>
</dbReference>
<reference evidence="3" key="1">
    <citation type="submission" date="2024-06" db="EMBL/GenBank/DDBJ databases">
        <authorList>
            <person name="Li S."/>
        </authorList>
    </citation>
    <scope>NUCLEOTIDE SEQUENCE</scope>
    <source>
        <strain evidence="3">SR10</strain>
    </source>
</reference>
<dbReference type="PANTHER" id="PTHR30590:SF2">
    <property type="entry name" value="INNER MEMBRANE PROTEIN"/>
    <property type="match status" value="1"/>
</dbReference>
<name>A0AAU8MP68_9GAMM</name>
<dbReference type="AlphaFoldDB" id="A0AAU8MP68"/>
<feature type="transmembrane region" description="Helical" evidence="1">
    <location>
        <begin position="337"/>
        <end position="357"/>
    </location>
</feature>
<feature type="transmembrane region" description="Helical" evidence="1">
    <location>
        <begin position="233"/>
        <end position="255"/>
    </location>
</feature>
<keyword evidence="1" id="KW-0472">Membrane</keyword>
<dbReference type="RefSeq" id="WP_363796378.1">
    <property type="nucleotide sequence ID" value="NZ_CP159925.1"/>
</dbReference>
<evidence type="ECO:0000256" key="1">
    <source>
        <dbReference type="SAM" id="Phobius"/>
    </source>
</evidence>
<feature type="transmembrane region" description="Helical" evidence="1">
    <location>
        <begin position="137"/>
        <end position="154"/>
    </location>
</feature>
<proteinExistence type="predicted"/>
<accession>A0AAU8MP68</accession>
<feature type="transmembrane region" description="Helical" evidence="1">
    <location>
        <begin position="305"/>
        <end position="325"/>
    </location>
</feature>
<protein>
    <submittedName>
        <fullName evidence="3">DUF418 domain-containing protein</fullName>
    </submittedName>
</protein>
<dbReference type="InterPro" id="IPR007349">
    <property type="entry name" value="DUF418"/>
</dbReference>
<feature type="domain" description="DUF418" evidence="2">
    <location>
        <begin position="248"/>
        <end position="410"/>
    </location>
</feature>
<evidence type="ECO:0000259" key="2">
    <source>
        <dbReference type="Pfam" id="PF04235"/>
    </source>
</evidence>
<dbReference type="PANTHER" id="PTHR30590">
    <property type="entry name" value="INNER MEMBRANE PROTEIN"/>
    <property type="match status" value="1"/>
</dbReference>
<dbReference type="Pfam" id="PF04235">
    <property type="entry name" value="DUF418"/>
    <property type="match status" value="1"/>
</dbReference>
<evidence type="ECO:0000313" key="3">
    <source>
        <dbReference type="EMBL" id="XCO73361.1"/>
    </source>
</evidence>
<feature type="transmembrane region" description="Helical" evidence="1">
    <location>
        <begin position="83"/>
        <end position="100"/>
    </location>
</feature>
<organism evidence="3">
    <name type="scientific">Lysobacter firmicutimachus</name>
    <dbReference type="NCBI Taxonomy" id="1792846"/>
    <lineage>
        <taxon>Bacteria</taxon>
        <taxon>Pseudomonadati</taxon>
        <taxon>Pseudomonadota</taxon>
        <taxon>Gammaproteobacteria</taxon>
        <taxon>Lysobacterales</taxon>
        <taxon>Lysobacteraceae</taxon>
        <taxon>Lysobacter</taxon>
    </lineage>
</organism>
<keyword evidence="1" id="KW-1133">Transmembrane helix</keyword>
<feature type="transmembrane region" description="Helical" evidence="1">
    <location>
        <begin position="112"/>
        <end position="131"/>
    </location>
</feature>